<protein>
    <submittedName>
        <fullName evidence="1">Class 3 adenylate cyclase</fullName>
    </submittedName>
</protein>
<organism evidence="1 2">
    <name type="scientific">Micromonospora luteifusca</name>
    <dbReference type="NCBI Taxonomy" id="709860"/>
    <lineage>
        <taxon>Bacteria</taxon>
        <taxon>Bacillati</taxon>
        <taxon>Actinomycetota</taxon>
        <taxon>Actinomycetes</taxon>
        <taxon>Micromonosporales</taxon>
        <taxon>Micromonosporaceae</taxon>
        <taxon>Micromonospora</taxon>
    </lineage>
</organism>
<dbReference type="RefSeq" id="WP_204945595.1">
    <property type="nucleotide sequence ID" value="NZ_JAFBBP010000001.1"/>
</dbReference>
<sequence>MAEWHLESEPGREVLCSASTARRADPLPAGASLLDLGLHRLRGFDDRERLFQQPPD</sequence>
<dbReference type="EMBL" id="JAFBBP010000001">
    <property type="protein sequence ID" value="MBM7495104.1"/>
    <property type="molecule type" value="Genomic_DNA"/>
</dbReference>
<keyword evidence="2" id="KW-1185">Reference proteome</keyword>
<dbReference type="Proteomes" id="UP000764837">
    <property type="component" value="Unassembled WGS sequence"/>
</dbReference>
<comment type="caution">
    <text evidence="1">The sequence shown here is derived from an EMBL/GenBank/DDBJ whole genome shotgun (WGS) entry which is preliminary data.</text>
</comment>
<accession>A0ABS2M3T8</accession>
<evidence type="ECO:0000313" key="1">
    <source>
        <dbReference type="EMBL" id="MBM7495104.1"/>
    </source>
</evidence>
<evidence type="ECO:0000313" key="2">
    <source>
        <dbReference type="Proteomes" id="UP000764837"/>
    </source>
</evidence>
<proteinExistence type="predicted"/>
<name>A0ABS2M3T8_9ACTN</name>
<reference evidence="1 2" key="1">
    <citation type="submission" date="2021-01" db="EMBL/GenBank/DDBJ databases">
        <title>Sequencing the genomes of 1000 actinobacteria strains.</title>
        <authorList>
            <person name="Klenk H.-P."/>
        </authorList>
    </citation>
    <scope>NUCLEOTIDE SEQUENCE [LARGE SCALE GENOMIC DNA]</scope>
    <source>
        <strain evidence="1 2">DSM 100204</strain>
    </source>
</reference>
<gene>
    <name evidence="1" type="ORF">JOD64_006326</name>
</gene>